<dbReference type="GO" id="GO:0016757">
    <property type="term" value="F:glycosyltransferase activity"/>
    <property type="evidence" value="ECO:0007669"/>
    <property type="project" value="UniProtKB-KW"/>
</dbReference>
<name>A0ABT0UCS2_9BACT</name>
<dbReference type="PANTHER" id="PTHR45947">
    <property type="entry name" value="SULFOQUINOVOSYL TRANSFERASE SQD2"/>
    <property type="match status" value="1"/>
</dbReference>
<gene>
    <name evidence="3" type="ORF">NB063_29735</name>
</gene>
<dbReference type="Proteomes" id="UP001202961">
    <property type="component" value="Unassembled WGS sequence"/>
</dbReference>
<reference evidence="3 4" key="1">
    <citation type="journal article" date="2022" name="Syst. Appl. Microbiol.">
        <title>Rhodopirellula aestuarii sp. nov., a novel member of the genus Rhodopirellula isolated from brackish sediments collected in the Tagus River estuary, Portugal.</title>
        <authorList>
            <person name="Vitorino I.R."/>
            <person name="Klimek D."/>
            <person name="Calusinska M."/>
            <person name="Lobo-da-Cunha A."/>
            <person name="Vasconcelos V."/>
            <person name="Lage O.M."/>
        </authorList>
    </citation>
    <scope>NUCLEOTIDE SEQUENCE [LARGE SCALE GENOMIC DNA]</scope>
    <source>
        <strain evidence="3 4">ICT_H3.1</strain>
    </source>
</reference>
<dbReference type="Pfam" id="PF00534">
    <property type="entry name" value="Glycos_transf_1"/>
    <property type="match status" value="1"/>
</dbReference>
<keyword evidence="3" id="KW-0328">Glycosyltransferase</keyword>
<dbReference type="InterPro" id="IPR028098">
    <property type="entry name" value="Glyco_trans_4-like_N"/>
</dbReference>
<feature type="domain" description="Glycosyl transferase family 1" evidence="1">
    <location>
        <begin position="202"/>
        <end position="364"/>
    </location>
</feature>
<feature type="domain" description="Glycosyltransferase subfamily 4-like N-terminal" evidence="2">
    <location>
        <begin position="29"/>
        <end position="195"/>
    </location>
</feature>
<dbReference type="PANTHER" id="PTHR45947:SF3">
    <property type="entry name" value="SULFOQUINOVOSYL TRANSFERASE SQD2"/>
    <property type="match status" value="1"/>
</dbReference>
<accession>A0ABT0UCS2</accession>
<dbReference type="Gene3D" id="3.40.50.2000">
    <property type="entry name" value="Glycogen Phosphorylase B"/>
    <property type="match status" value="2"/>
</dbReference>
<sequence length="414" mass="46893">MQILVVTSTYPSPIHPRQGAFNRIMVDALRRNHRVAVIAPVPWTQLCWQDIGKDLFERKKEFQLVENDTQYPVFYYTPKIFRNQYHHFYWMSMRRCLSRLPNDFRPDVVLGYWLHPDGDAAIRSARHFGVPAVVMSGGTDLRILTQNSRRRKAIMRVMDEADRVVVVSRELRRQAESLGTSTDKIDVVNRGVDLDCFTPGDRIKARHESGLSADNVVLAWVGRLEAVKNPRMLLRAAERLTQHWRSNLRILIIGDGSMRVSLEQECRQRGLCECIRFEGNLSQADLAVRYRAANATLLTSHSEGIPNVLLESIACGTPFVATNVGGVSEIATMGIDFLVENDDADELAQATIELVSRDVSPRRRDFVPTDPAEMVNGLEDVFLRTLDNRCVLRRASGNISVNAQARNHSARRAS</sequence>
<dbReference type="Pfam" id="PF13439">
    <property type="entry name" value="Glyco_transf_4"/>
    <property type="match status" value="1"/>
</dbReference>
<organism evidence="3 4">
    <name type="scientific">Aporhodopirellula aestuarii</name>
    <dbReference type="NCBI Taxonomy" id="2950107"/>
    <lineage>
        <taxon>Bacteria</taxon>
        <taxon>Pseudomonadati</taxon>
        <taxon>Planctomycetota</taxon>
        <taxon>Planctomycetia</taxon>
        <taxon>Pirellulales</taxon>
        <taxon>Pirellulaceae</taxon>
        <taxon>Aporhodopirellula</taxon>
    </lineage>
</organism>
<evidence type="ECO:0000313" key="4">
    <source>
        <dbReference type="Proteomes" id="UP001202961"/>
    </source>
</evidence>
<dbReference type="RefSeq" id="WP_250933000.1">
    <property type="nucleotide sequence ID" value="NZ_JAMQBK010000104.1"/>
</dbReference>
<dbReference type="SUPFAM" id="SSF53756">
    <property type="entry name" value="UDP-Glycosyltransferase/glycogen phosphorylase"/>
    <property type="match status" value="1"/>
</dbReference>
<evidence type="ECO:0000259" key="1">
    <source>
        <dbReference type="Pfam" id="PF00534"/>
    </source>
</evidence>
<proteinExistence type="predicted"/>
<keyword evidence="4" id="KW-1185">Reference proteome</keyword>
<evidence type="ECO:0000259" key="2">
    <source>
        <dbReference type="Pfam" id="PF13439"/>
    </source>
</evidence>
<keyword evidence="3" id="KW-0808">Transferase</keyword>
<evidence type="ECO:0000313" key="3">
    <source>
        <dbReference type="EMBL" id="MCM2374827.1"/>
    </source>
</evidence>
<dbReference type="EC" id="2.4.-.-" evidence="3"/>
<comment type="caution">
    <text evidence="3">The sequence shown here is derived from an EMBL/GenBank/DDBJ whole genome shotgun (WGS) entry which is preliminary data.</text>
</comment>
<dbReference type="InterPro" id="IPR001296">
    <property type="entry name" value="Glyco_trans_1"/>
</dbReference>
<dbReference type="InterPro" id="IPR050194">
    <property type="entry name" value="Glycosyltransferase_grp1"/>
</dbReference>
<protein>
    <submittedName>
        <fullName evidence="3">Glycosyltransferase</fullName>
        <ecNumber evidence="3">2.4.-.-</ecNumber>
    </submittedName>
</protein>
<dbReference type="EMBL" id="JAMQBK010000104">
    <property type="protein sequence ID" value="MCM2374827.1"/>
    <property type="molecule type" value="Genomic_DNA"/>
</dbReference>